<dbReference type="PANTHER" id="PTHR12582">
    <property type="entry name" value="NETRIN RECEPTOR UNC5"/>
    <property type="match status" value="1"/>
</dbReference>
<dbReference type="Proteomes" id="UP001152320">
    <property type="component" value="Chromosome 10"/>
</dbReference>
<evidence type="ECO:0000313" key="2">
    <source>
        <dbReference type="Proteomes" id="UP001152320"/>
    </source>
</evidence>
<dbReference type="EMBL" id="JAIZAY010000010">
    <property type="protein sequence ID" value="KAJ8034411.1"/>
    <property type="molecule type" value="Genomic_DNA"/>
</dbReference>
<sequence>MLVIPPNALPAGKEKHTVQLRYIPRSTMKDQSECFFSNSTTIVEILPNLTLQCPARLSLPHYLVLQQNVERKARIFVSHHEKGTQPLWKEQKHVSYHVEDTDCVIMLNTFSWCTYVVDDTIVKAKKLVVYAAAGKPQKQDKTVRIEVGCYIDFPEKKKVGKKISGVIRLHSSGQCVLKINVKVPPQCNLNYSNGYFYVTLP</sequence>
<dbReference type="GO" id="GO:0016020">
    <property type="term" value="C:membrane"/>
    <property type="evidence" value="ECO:0007669"/>
    <property type="project" value="InterPro"/>
</dbReference>
<gene>
    <name evidence="1" type="ORF">HOLleu_21235</name>
</gene>
<protein>
    <submittedName>
        <fullName evidence="1">Uncharacterized protein</fullName>
    </submittedName>
</protein>
<proteinExistence type="predicted"/>
<organism evidence="1 2">
    <name type="scientific">Holothuria leucospilota</name>
    <name type="common">Black long sea cucumber</name>
    <name type="synonym">Mertensiothuria leucospilota</name>
    <dbReference type="NCBI Taxonomy" id="206669"/>
    <lineage>
        <taxon>Eukaryota</taxon>
        <taxon>Metazoa</taxon>
        <taxon>Echinodermata</taxon>
        <taxon>Eleutherozoa</taxon>
        <taxon>Echinozoa</taxon>
        <taxon>Holothuroidea</taxon>
        <taxon>Aspidochirotacea</taxon>
        <taxon>Aspidochirotida</taxon>
        <taxon>Holothuriidae</taxon>
        <taxon>Holothuria</taxon>
    </lineage>
</organism>
<dbReference type="PANTHER" id="PTHR12582:SF41">
    <property type="entry name" value="UNC5C-LIKE PROTEIN"/>
    <property type="match status" value="1"/>
</dbReference>
<keyword evidence="2" id="KW-1185">Reference proteome</keyword>
<name>A0A9Q1H6P1_HOLLE</name>
<comment type="caution">
    <text evidence="1">The sequence shown here is derived from an EMBL/GenBank/DDBJ whole genome shotgun (WGS) entry which is preliminary data.</text>
</comment>
<evidence type="ECO:0000313" key="1">
    <source>
        <dbReference type="EMBL" id="KAJ8034411.1"/>
    </source>
</evidence>
<dbReference type="GO" id="GO:0005042">
    <property type="term" value="F:netrin receptor activity"/>
    <property type="evidence" value="ECO:0007669"/>
    <property type="project" value="InterPro"/>
</dbReference>
<dbReference type="Gene3D" id="2.60.220.30">
    <property type="match status" value="1"/>
</dbReference>
<reference evidence="1" key="1">
    <citation type="submission" date="2021-10" db="EMBL/GenBank/DDBJ databases">
        <title>Tropical sea cucumber genome reveals ecological adaptation and Cuvierian tubules defense mechanism.</title>
        <authorList>
            <person name="Chen T."/>
        </authorList>
    </citation>
    <scope>NUCLEOTIDE SEQUENCE</scope>
    <source>
        <strain evidence="1">Nanhai2018</strain>
        <tissue evidence="1">Muscle</tissue>
    </source>
</reference>
<dbReference type="AlphaFoldDB" id="A0A9Q1H6P1"/>
<dbReference type="InterPro" id="IPR037936">
    <property type="entry name" value="UNC5A-D"/>
</dbReference>
<accession>A0A9Q1H6P1</accession>